<evidence type="ECO:0000256" key="7">
    <source>
        <dbReference type="ARBA" id="ARBA00023242"/>
    </source>
</evidence>
<dbReference type="InParanoid" id="A0A2N3N9A7"/>
<accession>A0A2N3N9A7</accession>
<comment type="caution">
    <text evidence="11">The sequence shown here is derived from an EMBL/GenBank/DDBJ whole genome shotgun (WGS) entry which is preliminary data.</text>
</comment>
<proteinExistence type="inferred from homology"/>
<evidence type="ECO:0000256" key="4">
    <source>
        <dbReference type="ARBA" id="ARBA00023015"/>
    </source>
</evidence>
<dbReference type="Pfam" id="PF00170">
    <property type="entry name" value="bZIP_1"/>
    <property type="match status" value="1"/>
</dbReference>
<feature type="domain" description="BZIP" evidence="10">
    <location>
        <begin position="162"/>
        <end position="177"/>
    </location>
</feature>
<keyword evidence="12" id="KW-1185">Reference proteome</keyword>
<keyword evidence="4" id="KW-0805">Transcription regulation</keyword>
<evidence type="ECO:0000256" key="5">
    <source>
        <dbReference type="ARBA" id="ARBA00023125"/>
    </source>
</evidence>
<gene>
    <name evidence="11" type="ORF">jhhlp_003565</name>
</gene>
<organism evidence="11 12">
    <name type="scientific">Lomentospora prolificans</name>
    <dbReference type="NCBI Taxonomy" id="41688"/>
    <lineage>
        <taxon>Eukaryota</taxon>
        <taxon>Fungi</taxon>
        <taxon>Dikarya</taxon>
        <taxon>Ascomycota</taxon>
        <taxon>Pezizomycotina</taxon>
        <taxon>Sordariomycetes</taxon>
        <taxon>Hypocreomycetidae</taxon>
        <taxon>Microascales</taxon>
        <taxon>Microascaceae</taxon>
        <taxon>Lomentospora</taxon>
    </lineage>
</organism>
<dbReference type="GO" id="GO:0001228">
    <property type="term" value="F:DNA-binding transcription activator activity, RNA polymerase II-specific"/>
    <property type="evidence" value="ECO:0007669"/>
    <property type="project" value="TreeGrafter"/>
</dbReference>
<dbReference type="InterPro" id="IPR004827">
    <property type="entry name" value="bZIP"/>
</dbReference>
<dbReference type="PROSITE" id="PS00036">
    <property type="entry name" value="BZIP_BASIC"/>
    <property type="match status" value="1"/>
</dbReference>
<reference evidence="11 12" key="1">
    <citation type="journal article" date="2017" name="G3 (Bethesda)">
        <title>First Draft Genome Sequence of the Pathogenic Fungus Lomentospora prolificans (Formerly Scedosporium prolificans).</title>
        <authorList>
            <person name="Luo R."/>
            <person name="Zimin A."/>
            <person name="Workman R."/>
            <person name="Fan Y."/>
            <person name="Pertea G."/>
            <person name="Grossman N."/>
            <person name="Wear M.P."/>
            <person name="Jia B."/>
            <person name="Miller H."/>
            <person name="Casadevall A."/>
            <person name="Timp W."/>
            <person name="Zhang S.X."/>
            <person name="Salzberg S.L."/>
        </authorList>
    </citation>
    <scope>NUCLEOTIDE SEQUENCE [LARGE SCALE GENOMIC DNA]</scope>
    <source>
        <strain evidence="11 12">JHH-5317</strain>
    </source>
</reference>
<dbReference type="PANTHER" id="PTHR40621:SF11">
    <property type="entry name" value="TRANSCRIPTION FACTOR KAPC-RELATED"/>
    <property type="match status" value="1"/>
</dbReference>
<evidence type="ECO:0000256" key="2">
    <source>
        <dbReference type="ARBA" id="ARBA00004123"/>
    </source>
</evidence>
<dbReference type="InterPro" id="IPR046347">
    <property type="entry name" value="bZIP_sf"/>
</dbReference>
<evidence type="ECO:0000256" key="8">
    <source>
        <dbReference type="ARBA" id="ARBA00044067"/>
    </source>
</evidence>
<dbReference type="InterPro" id="IPR050936">
    <property type="entry name" value="AP-1-like"/>
</dbReference>
<evidence type="ECO:0000256" key="6">
    <source>
        <dbReference type="ARBA" id="ARBA00023163"/>
    </source>
</evidence>
<dbReference type="SUPFAM" id="SSF57959">
    <property type="entry name" value="Leucine zipper domain"/>
    <property type="match status" value="1"/>
</dbReference>
<dbReference type="GO" id="GO:0090575">
    <property type="term" value="C:RNA polymerase II transcription regulator complex"/>
    <property type="evidence" value="ECO:0007669"/>
    <property type="project" value="TreeGrafter"/>
</dbReference>
<keyword evidence="5" id="KW-0238">DNA-binding</keyword>
<comment type="subcellular location">
    <subcellularLocation>
        <location evidence="2">Nucleus</location>
    </subcellularLocation>
</comment>
<dbReference type="PANTHER" id="PTHR40621">
    <property type="entry name" value="TRANSCRIPTION FACTOR KAPC-RELATED"/>
    <property type="match status" value="1"/>
</dbReference>
<evidence type="ECO:0000313" key="11">
    <source>
        <dbReference type="EMBL" id="PKS08952.1"/>
    </source>
</evidence>
<dbReference type="GO" id="GO:0000976">
    <property type="term" value="F:transcription cis-regulatory region binding"/>
    <property type="evidence" value="ECO:0007669"/>
    <property type="project" value="InterPro"/>
</dbReference>
<protein>
    <recommendedName>
        <fullName evidence="8">Putative transcription factor kapC</fullName>
    </recommendedName>
</protein>
<feature type="compositionally biased region" description="Low complexity" evidence="9">
    <location>
        <begin position="255"/>
        <end position="273"/>
    </location>
</feature>
<dbReference type="Gene3D" id="1.20.5.170">
    <property type="match status" value="1"/>
</dbReference>
<feature type="compositionally biased region" description="Basic and acidic residues" evidence="9">
    <location>
        <begin position="143"/>
        <end position="160"/>
    </location>
</feature>
<dbReference type="EMBL" id="NLAX01000010">
    <property type="protein sequence ID" value="PKS08952.1"/>
    <property type="molecule type" value="Genomic_DNA"/>
</dbReference>
<dbReference type="OrthoDB" id="2593073at2759"/>
<evidence type="ECO:0000313" key="12">
    <source>
        <dbReference type="Proteomes" id="UP000233524"/>
    </source>
</evidence>
<dbReference type="AlphaFoldDB" id="A0A2N3N9A7"/>
<comment type="function">
    <text evidence="1">Putative transcription factor.</text>
</comment>
<feature type="compositionally biased region" description="Basic and acidic residues" evidence="9">
    <location>
        <begin position="58"/>
        <end position="80"/>
    </location>
</feature>
<comment type="similarity">
    <text evidence="3">Belongs to the bZIP family.</text>
</comment>
<feature type="region of interest" description="Disordered" evidence="9">
    <location>
        <begin position="223"/>
        <end position="313"/>
    </location>
</feature>
<evidence type="ECO:0000259" key="10">
    <source>
        <dbReference type="PROSITE" id="PS00036"/>
    </source>
</evidence>
<dbReference type="Proteomes" id="UP000233524">
    <property type="component" value="Unassembled WGS sequence"/>
</dbReference>
<feature type="compositionally biased region" description="Polar residues" evidence="9">
    <location>
        <begin position="22"/>
        <end position="33"/>
    </location>
</feature>
<dbReference type="VEuPathDB" id="FungiDB:jhhlp_003565"/>
<evidence type="ECO:0000256" key="1">
    <source>
        <dbReference type="ARBA" id="ARBA00004049"/>
    </source>
</evidence>
<keyword evidence="6" id="KW-0804">Transcription</keyword>
<evidence type="ECO:0000256" key="9">
    <source>
        <dbReference type="SAM" id="MobiDB-lite"/>
    </source>
</evidence>
<keyword evidence="7" id="KW-0539">Nucleus</keyword>
<dbReference type="STRING" id="41688.A0A2N3N9A7"/>
<evidence type="ECO:0000256" key="3">
    <source>
        <dbReference type="ARBA" id="ARBA00007163"/>
    </source>
</evidence>
<feature type="region of interest" description="Disordered" evidence="9">
    <location>
        <begin position="21"/>
        <end position="177"/>
    </location>
</feature>
<name>A0A2N3N9A7_9PEZI</name>
<dbReference type="SMART" id="SM00338">
    <property type="entry name" value="BRLZ"/>
    <property type="match status" value="1"/>
</dbReference>
<sequence length="313" mass="33517">MTLGALPDAALQASLELLRSHAASSPTGDNQNAPAEAGTALSPHGYSDLGAVASQESRASDDPQRQQQQPKEEDYIHPDLRGPSSIIPAANHLAPAANIMPSTNLPLPPLPTGDATSAPIPEPQMLAPAPAPPVQTSLTQPQDPKEESGGNRRGKRELSQSKRAAQNRAAQRAFRRRKEEYIKKLEERVGEVTRYEQAYRYLSSQNAIYREYVSMLQSELLETAGKFPSPPPGLNLNPETTAAPEQAPPAPAPEQPHATTTAAPEPLAAIAQAVMTPPAPLGDRQQAAQDVKPEQNDQDDIDRQVSMQVDGLA</sequence>
<feature type="compositionally biased region" description="Low complexity" evidence="9">
    <location>
        <begin position="163"/>
        <end position="172"/>
    </location>
</feature>